<evidence type="ECO:0000313" key="2">
    <source>
        <dbReference type="Proteomes" id="UP000297613"/>
    </source>
</evidence>
<dbReference type="Proteomes" id="UP000297613">
    <property type="component" value="Unassembled WGS sequence"/>
</dbReference>
<evidence type="ECO:0008006" key="3">
    <source>
        <dbReference type="Google" id="ProtNLM"/>
    </source>
</evidence>
<accession>A0A6N4R0G5</accession>
<name>A0A6N4R0G5_9LEPT</name>
<proteinExistence type="predicted"/>
<sequence length="478" mass="54084">MRFAAVFTIVFLSFAFLKNVSATEEKRIEFSEIWDQIRSQSAVLKSKTAEVRVAEIGKDRAAKHWLPKVYADVRSYRTNDPALNFLGKLGQRSANQSDFSTASVRTQPSNFFDANNQPYTVLNSDTANLFAKDTLNRPGDHTYSRGTIGVELPLFEGGGKTAAHSALEKRFSAVKSEERYIRTLEYSNAAAAFQSISLSEENLSKTESLLREIRDFLGRYRIGNRDNPVGYSGFLALRSLQNLLEVSKKEQETARRTAEETIRMMAPEISEEQLRPKRIPLLKFADQYLPLPALRESGHTPLSDAFRFHSEEAKAGIEAERARFLPKIAAYAETYAYDGSRNQANAYNAGVYLQMNLLNPSDLGALDEAKAKEEAVRKKAEEIRLKEEGNFRLLLSREKSIFDNLNSISDSVRFQEEQLKISQRLFQSGSILAPQMAESFSRMAELLRIKSATETEYLRIRGELSLYNAKGAFHENEF</sequence>
<dbReference type="AlphaFoldDB" id="A0A6N4R0G5"/>
<organism evidence="1 2">
    <name type="scientific">Leptospira yasudae</name>
    <dbReference type="NCBI Taxonomy" id="2202201"/>
    <lineage>
        <taxon>Bacteria</taxon>
        <taxon>Pseudomonadati</taxon>
        <taxon>Spirochaetota</taxon>
        <taxon>Spirochaetia</taxon>
        <taxon>Leptospirales</taxon>
        <taxon>Leptospiraceae</taxon>
        <taxon>Leptospira</taxon>
    </lineage>
</organism>
<protein>
    <recommendedName>
        <fullName evidence="3">Transporter</fullName>
    </recommendedName>
</protein>
<dbReference type="GO" id="GO:0015562">
    <property type="term" value="F:efflux transmembrane transporter activity"/>
    <property type="evidence" value="ECO:0007669"/>
    <property type="project" value="InterPro"/>
</dbReference>
<dbReference type="SUPFAM" id="SSF56954">
    <property type="entry name" value="Outer membrane efflux proteins (OEP)"/>
    <property type="match status" value="1"/>
</dbReference>
<gene>
    <name evidence="1" type="ORF">EHQ83_03685</name>
</gene>
<comment type="caution">
    <text evidence="1">The sequence shown here is derived from an EMBL/GenBank/DDBJ whole genome shotgun (WGS) entry which is preliminary data.</text>
</comment>
<evidence type="ECO:0000313" key="1">
    <source>
        <dbReference type="EMBL" id="TGL88065.1"/>
    </source>
</evidence>
<dbReference type="RefSeq" id="WP_135570616.1">
    <property type="nucleotide sequence ID" value="NZ_RQGK01000025.1"/>
</dbReference>
<reference evidence="1 2" key="1">
    <citation type="journal article" date="2019" name="PLoS Negl. Trop. Dis.">
        <title>Revisiting the worldwide diversity of Leptospira species in the environment.</title>
        <authorList>
            <person name="Vincent A.T."/>
            <person name="Schiettekatte O."/>
            <person name="Bourhy P."/>
            <person name="Veyrier F.J."/>
            <person name="Picardeau M."/>
        </authorList>
    </citation>
    <scope>NUCLEOTIDE SEQUENCE [LARGE SCALE GENOMIC DNA]</scope>
    <source>
        <strain evidence="1 2">201702445</strain>
    </source>
</reference>
<dbReference type="Gene3D" id="1.20.1600.10">
    <property type="entry name" value="Outer membrane efflux proteins (OEP)"/>
    <property type="match status" value="1"/>
</dbReference>
<dbReference type="EMBL" id="RQGM01000012">
    <property type="protein sequence ID" value="TGL88065.1"/>
    <property type="molecule type" value="Genomic_DNA"/>
</dbReference>